<reference evidence="3" key="1">
    <citation type="journal article" date="2019" name="Int. J. Syst. Evol. Microbiol.">
        <title>The Global Catalogue of Microorganisms (GCM) 10K type strain sequencing project: providing services to taxonomists for standard genome sequencing and annotation.</title>
        <authorList>
            <consortium name="The Broad Institute Genomics Platform"/>
            <consortium name="The Broad Institute Genome Sequencing Center for Infectious Disease"/>
            <person name="Wu L."/>
            <person name="Ma J."/>
        </authorList>
    </citation>
    <scope>NUCLEOTIDE SEQUENCE [LARGE SCALE GENOMIC DNA]</scope>
    <source>
        <strain evidence="3">CCUG 57263</strain>
    </source>
</reference>
<feature type="transmembrane region" description="Helical" evidence="1">
    <location>
        <begin position="51"/>
        <end position="71"/>
    </location>
</feature>
<evidence type="ECO:0000256" key="1">
    <source>
        <dbReference type="SAM" id="Phobius"/>
    </source>
</evidence>
<gene>
    <name evidence="2" type="ORF">ACFQ03_21005</name>
</gene>
<evidence type="ECO:0000313" key="2">
    <source>
        <dbReference type="EMBL" id="MFD0871623.1"/>
    </source>
</evidence>
<proteinExistence type="predicted"/>
<feature type="transmembrane region" description="Helical" evidence="1">
    <location>
        <begin position="329"/>
        <end position="345"/>
    </location>
</feature>
<keyword evidence="1" id="KW-1133">Transmembrane helix</keyword>
<protein>
    <recommendedName>
        <fullName evidence="4">ABC transporter permease</fullName>
    </recommendedName>
</protein>
<feature type="transmembrane region" description="Helical" evidence="1">
    <location>
        <begin position="21"/>
        <end position="39"/>
    </location>
</feature>
<dbReference type="EMBL" id="JBHTIU010000085">
    <property type="protein sequence ID" value="MFD0871623.1"/>
    <property type="molecule type" value="Genomic_DNA"/>
</dbReference>
<feature type="transmembrane region" description="Helical" evidence="1">
    <location>
        <begin position="217"/>
        <end position="237"/>
    </location>
</feature>
<evidence type="ECO:0000313" key="3">
    <source>
        <dbReference type="Proteomes" id="UP001597120"/>
    </source>
</evidence>
<dbReference type="RefSeq" id="WP_379290779.1">
    <property type="nucleotide sequence ID" value="NZ_JBHTIU010000085.1"/>
</dbReference>
<keyword evidence="1" id="KW-0812">Transmembrane</keyword>
<feature type="transmembrane region" description="Helical" evidence="1">
    <location>
        <begin position="351"/>
        <end position="369"/>
    </location>
</feature>
<feature type="transmembrane region" description="Helical" evidence="1">
    <location>
        <begin position="188"/>
        <end position="211"/>
    </location>
</feature>
<sequence>MSSAPSVFQVLLLDETKGKRWIRELTAIAVIMGIILFIIPSSYTALGVQSLGHLLKGTIAAGLYLSVLSAISKARDPKYKLLLSMPMDKRRFVFLYALVLWVKNYGLRMMPVVMSVLAVSVNDGKLTLQQLVLTGAGCAVSGLAASLCGTGAVIFAYERGLLRFRTGRSTMKFNWMKREFVRFASDKVLFLNHLGYSLFMIFFLFNAIAVSHVDSRFVLFLLTLLSTASTPGVLFSYEKPCRSLLLSLPVSGKTLFVNKYLFSIAITLPLYLLAYAIVHIYQPAIGTPGLLVLMLCSLGLTVFIKLYYDFKRPNFEWSHTRQMFEHKRKYKLWAMSIAVSAPWMLYSYVAILGIIAAQWVVTWCFLYAIRRGGAAVNRF</sequence>
<organism evidence="2 3">
    <name type="scientific">Paenibacillus residui</name>
    <dbReference type="NCBI Taxonomy" id="629724"/>
    <lineage>
        <taxon>Bacteria</taxon>
        <taxon>Bacillati</taxon>
        <taxon>Bacillota</taxon>
        <taxon>Bacilli</taxon>
        <taxon>Bacillales</taxon>
        <taxon>Paenibacillaceae</taxon>
        <taxon>Paenibacillus</taxon>
    </lineage>
</organism>
<keyword evidence="1" id="KW-0472">Membrane</keyword>
<name>A0ABW3DH15_9BACL</name>
<feature type="transmembrane region" description="Helical" evidence="1">
    <location>
        <begin position="290"/>
        <end position="308"/>
    </location>
</feature>
<comment type="caution">
    <text evidence="2">The sequence shown here is derived from an EMBL/GenBank/DDBJ whole genome shotgun (WGS) entry which is preliminary data.</text>
</comment>
<evidence type="ECO:0008006" key="4">
    <source>
        <dbReference type="Google" id="ProtNLM"/>
    </source>
</evidence>
<feature type="transmembrane region" description="Helical" evidence="1">
    <location>
        <begin position="257"/>
        <end position="278"/>
    </location>
</feature>
<feature type="transmembrane region" description="Helical" evidence="1">
    <location>
        <begin position="92"/>
        <end position="119"/>
    </location>
</feature>
<keyword evidence="3" id="KW-1185">Reference proteome</keyword>
<feature type="transmembrane region" description="Helical" evidence="1">
    <location>
        <begin position="131"/>
        <end position="157"/>
    </location>
</feature>
<dbReference type="Proteomes" id="UP001597120">
    <property type="component" value="Unassembled WGS sequence"/>
</dbReference>
<accession>A0ABW3DH15</accession>